<evidence type="ECO:0000256" key="1">
    <source>
        <dbReference type="ARBA" id="ARBA00022786"/>
    </source>
</evidence>
<dbReference type="PANTHER" id="PTHR46896:SF3">
    <property type="entry name" value="FI06413P-RELATED"/>
    <property type="match status" value="1"/>
</dbReference>
<evidence type="ECO:0000256" key="2">
    <source>
        <dbReference type="SAM" id="MobiDB-lite"/>
    </source>
</evidence>
<feature type="non-terminal residue" evidence="3">
    <location>
        <position position="1"/>
    </location>
</feature>
<dbReference type="EMBL" id="JAMKFB020000020">
    <property type="protein sequence ID" value="KAL0163771.1"/>
    <property type="molecule type" value="Genomic_DNA"/>
</dbReference>
<evidence type="ECO:0008006" key="5">
    <source>
        <dbReference type="Google" id="ProtNLM"/>
    </source>
</evidence>
<feature type="compositionally biased region" description="Polar residues" evidence="2">
    <location>
        <begin position="24"/>
        <end position="40"/>
    </location>
</feature>
<reference evidence="3 4" key="1">
    <citation type="submission" date="2024-05" db="EMBL/GenBank/DDBJ databases">
        <title>Genome sequencing and assembly of Indian major carp, Cirrhinus mrigala (Hamilton, 1822).</title>
        <authorList>
            <person name="Mohindra V."/>
            <person name="Chowdhury L.M."/>
            <person name="Lal K."/>
            <person name="Jena J.K."/>
        </authorList>
    </citation>
    <scope>NUCLEOTIDE SEQUENCE [LARGE SCALE GENOMIC DNA]</scope>
    <source>
        <strain evidence="3">CM1030</strain>
        <tissue evidence="3">Blood</tissue>
    </source>
</reference>
<gene>
    <name evidence="3" type="ORF">M9458_039524</name>
</gene>
<accession>A0ABD0NRI9</accession>
<feature type="non-terminal residue" evidence="3">
    <location>
        <position position="59"/>
    </location>
</feature>
<proteinExistence type="predicted"/>
<keyword evidence="1" id="KW-0833">Ubl conjugation pathway</keyword>
<dbReference type="AlphaFoldDB" id="A0ABD0NRI9"/>
<dbReference type="Proteomes" id="UP001529510">
    <property type="component" value="Unassembled WGS sequence"/>
</dbReference>
<evidence type="ECO:0000313" key="4">
    <source>
        <dbReference type="Proteomes" id="UP001529510"/>
    </source>
</evidence>
<sequence length="59" mass="6386">AHWYLAIICFPGLEKPHVEPNPLYQPQTQAHSTAVSSSPPTDGGSDELDDVRQHAAAPH</sequence>
<feature type="region of interest" description="Disordered" evidence="2">
    <location>
        <begin position="17"/>
        <end position="59"/>
    </location>
</feature>
<name>A0ABD0NRI9_CIRMR</name>
<evidence type="ECO:0000313" key="3">
    <source>
        <dbReference type="EMBL" id="KAL0163771.1"/>
    </source>
</evidence>
<comment type="caution">
    <text evidence="3">The sequence shown here is derived from an EMBL/GenBank/DDBJ whole genome shotgun (WGS) entry which is preliminary data.</text>
</comment>
<organism evidence="3 4">
    <name type="scientific">Cirrhinus mrigala</name>
    <name type="common">Mrigala</name>
    <dbReference type="NCBI Taxonomy" id="683832"/>
    <lineage>
        <taxon>Eukaryota</taxon>
        <taxon>Metazoa</taxon>
        <taxon>Chordata</taxon>
        <taxon>Craniata</taxon>
        <taxon>Vertebrata</taxon>
        <taxon>Euteleostomi</taxon>
        <taxon>Actinopterygii</taxon>
        <taxon>Neopterygii</taxon>
        <taxon>Teleostei</taxon>
        <taxon>Ostariophysi</taxon>
        <taxon>Cypriniformes</taxon>
        <taxon>Cyprinidae</taxon>
        <taxon>Labeoninae</taxon>
        <taxon>Labeonini</taxon>
        <taxon>Cirrhinus</taxon>
    </lineage>
</organism>
<dbReference type="PANTHER" id="PTHR46896">
    <property type="entry name" value="SENTRIN-SPECIFIC PROTEASE"/>
    <property type="match status" value="1"/>
</dbReference>
<protein>
    <recommendedName>
        <fullName evidence="5">Amelogenin</fullName>
    </recommendedName>
</protein>
<keyword evidence="4" id="KW-1185">Reference proteome</keyword>
<dbReference type="InterPro" id="IPR051947">
    <property type="entry name" value="Sentrin-specific_protease"/>
</dbReference>